<keyword evidence="2" id="KW-1185">Reference proteome</keyword>
<organism evidence="1 2">
    <name type="scientific">Roseateles rivi</name>
    <dbReference type="NCBI Taxonomy" id="3299028"/>
    <lineage>
        <taxon>Bacteria</taxon>
        <taxon>Pseudomonadati</taxon>
        <taxon>Pseudomonadota</taxon>
        <taxon>Betaproteobacteria</taxon>
        <taxon>Burkholderiales</taxon>
        <taxon>Sphaerotilaceae</taxon>
        <taxon>Roseateles</taxon>
    </lineage>
</organism>
<evidence type="ECO:0000313" key="2">
    <source>
        <dbReference type="Proteomes" id="UP001606099"/>
    </source>
</evidence>
<dbReference type="EMBL" id="JBIGHZ010000001">
    <property type="protein sequence ID" value="MFG6447305.1"/>
    <property type="molecule type" value="Genomic_DNA"/>
</dbReference>
<name>A0ABW7FSJ8_9BURK</name>
<reference evidence="1 2" key="1">
    <citation type="submission" date="2024-08" db="EMBL/GenBank/DDBJ databases">
        <authorList>
            <person name="Lu H."/>
        </authorList>
    </citation>
    <scope>NUCLEOTIDE SEQUENCE [LARGE SCALE GENOMIC DNA]</scope>
    <source>
        <strain evidence="1 2">BYS180W</strain>
    </source>
</reference>
<gene>
    <name evidence="1" type="ORF">ACG0Z6_03500</name>
</gene>
<dbReference type="Gene3D" id="3.30.70.100">
    <property type="match status" value="1"/>
</dbReference>
<keyword evidence="1" id="KW-0503">Monooxygenase</keyword>
<dbReference type="SUPFAM" id="SSF54909">
    <property type="entry name" value="Dimeric alpha+beta barrel"/>
    <property type="match status" value="1"/>
</dbReference>
<evidence type="ECO:0000313" key="1">
    <source>
        <dbReference type="EMBL" id="MFG6447305.1"/>
    </source>
</evidence>
<protein>
    <submittedName>
        <fullName evidence="1">Antibiotic biosynthesis monooxygenase family protein</fullName>
        <ecNumber evidence="1">1.14.-.-</ecNumber>
    </submittedName>
</protein>
<proteinExistence type="predicted"/>
<dbReference type="GO" id="GO:0004497">
    <property type="term" value="F:monooxygenase activity"/>
    <property type="evidence" value="ECO:0007669"/>
    <property type="project" value="UniProtKB-KW"/>
</dbReference>
<dbReference type="InterPro" id="IPR011008">
    <property type="entry name" value="Dimeric_a/b-barrel"/>
</dbReference>
<accession>A0ABW7FSJ8</accession>
<keyword evidence="1" id="KW-0560">Oxidoreductase</keyword>
<dbReference type="EC" id="1.14.-.-" evidence="1"/>
<dbReference type="Proteomes" id="UP001606099">
    <property type="component" value="Unassembled WGS sequence"/>
</dbReference>
<sequence>MISASFIFDEGRYDEAFHALDAAIERAVLETPGYLGQEQWRNEAQGRLCNVYYWSDESGLRALMQHPAHLQAKARYTEWLQGYRVVVSQVLRSYGDGLMAHPTSPQEPA</sequence>
<comment type="caution">
    <text evidence="1">The sequence shown here is derived from an EMBL/GenBank/DDBJ whole genome shotgun (WGS) entry which is preliminary data.</text>
</comment>
<dbReference type="RefSeq" id="WP_394458674.1">
    <property type="nucleotide sequence ID" value="NZ_JBIGHZ010000001.1"/>
</dbReference>